<evidence type="ECO:0000313" key="1">
    <source>
        <dbReference type="EMBL" id="HED11324.1"/>
    </source>
</evidence>
<reference evidence="1" key="1">
    <citation type="journal article" date="2020" name="mSystems">
        <title>Genome- and Community-Level Interaction Insights into Carbon Utilization and Element Cycling Functions of Hydrothermarchaeota in Hydrothermal Sediment.</title>
        <authorList>
            <person name="Zhou Z."/>
            <person name="Liu Y."/>
            <person name="Xu W."/>
            <person name="Pan J."/>
            <person name="Luo Z.H."/>
            <person name="Li M."/>
        </authorList>
    </citation>
    <scope>NUCLEOTIDE SEQUENCE [LARGE SCALE GENOMIC DNA]</scope>
    <source>
        <strain evidence="1">HyVt-456</strain>
    </source>
</reference>
<accession>A0A7V1M151</accession>
<dbReference type="EMBL" id="DRLD01000322">
    <property type="protein sequence ID" value="HED11324.1"/>
    <property type="molecule type" value="Genomic_DNA"/>
</dbReference>
<protein>
    <recommendedName>
        <fullName evidence="2">SatD family (SatD)</fullName>
    </recommendedName>
</protein>
<dbReference type="InterPro" id="IPR032580">
    <property type="entry name" value="SatD"/>
</dbReference>
<gene>
    <name evidence="1" type="ORF">ENJ10_11600</name>
</gene>
<dbReference type="Pfam" id="PF16264">
    <property type="entry name" value="SatD"/>
    <property type="match status" value="1"/>
</dbReference>
<organism evidence="1">
    <name type="scientific">Caldithrix abyssi</name>
    <dbReference type="NCBI Taxonomy" id="187145"/>
    <lineage>
        <taxon>Bacteria</taxon>
        <taxon>Pseudomonadati</taxon>
        <taxon>Calditrichota</taxon>
        <taxon>Calditrichia</taxon>
        <taxon>Calditrichales</taxon>
        <taxon>Calditrichaceae</taxon>
        <taxon>Caldithrix</taxon>
    </lineage>
</organism>
<sequence length="258" mass="29459">MLYRRFSKSTGNDPPGRLQCVNRRQRNLMQTEGNMANTVAVIIADIKDSKKMKERERYEWQLFLKSAIVQVNENWAADIEAPFMITKGDEFQGVVANVPRVHSIMIEFERLLHPLGLRYGIGLGAIQRMGANIPIEMDGPAFHRANAALNYAKKNRLRVNFRSTDQQLDLYINTVYTLMYAIKKRWSTITFKRYWRYKELGTYHKVADLEGVSPQAVWDSLRNAHATDVIAAEEAVMNFLATKMVALGADEADDQSPG</sequence>
<evidence type="ECO:0008006" key="2">
    <source>
        <dbReference type="Google" id="ProtNLM"/>
    </source>
</evidence>
<dbReference type="AlphaFoldDB" id="A0A7V1M151"/>
<dbReference type="Proteomes" id="UP000886005">
    <property type="component" value="Unassembled WGS sequence"/>
</dbReference>
<name>A0A7V1M151_CALAY</name>
<comment type="caution">
    <text evidence="1">The sequence shown here is derived from an EMBL/GenBank/DDBJ whole genome shotgun (WGS) entry which is preliminary data.</text>
</comment>
<proteinExistence type="predicted"/>